<proteinExistence type="predicted"/>
<organism evidence="2 3">
    <name type="scientific">Durusdinium trenchii</name>
    <dbReference type="NCBI Taxonomy" id="1381693"/>
    <lineage>
        <taxon>Eukaryota</taxon>
        <taxon>Sar</taxon>
        <taxon>Alveolata</taxon>
        <taxon>Dinophyceae</taxon>
        <taxon>Suessiales</taxon>
        <taxon>Symbiodiniaceae</taxon>
        <taxon>Durusdinium</taxon>
    </lineage>
</organism>
<evidence type="ECO:0000313" key="2">
    <source>
        <dbReference type="EMBL" id="CAK9032958.1"/>
    </source>
</evidence>
<comment type="caution">
    <text evidence="2">The sequence shown here is derived from an EMBL/GenBank/DDBJ whole genome shotgun (WGS) entry which is preliminary data.</text>
</comment>
<feature type="compositionally biased region" description="Gly residues" evidence="1">
    <location>
        <begin position="776"/>
        <end position="798"/>
    </location>
</feature>
<dbReference type="EMBL" id="CAXAMM010014113">
    <property type="protein sequence ID" value="CAK9032958.1"/>
    <property type="molecule type" value="Genomic_DNA"/>
</dbReference>
<sequence>MALDGKVINVTGRLGEKQLQDPATNSSEWEVNQKLCEEGECKESRAHVKEWEKEPHLQKLPEGHWREGDRDCRHVNLPLAMVLSDHGRDLGEERGGTRANEGPGCLSAAASANSISEECNPLHVACGSLQGCNQCWLLQRATQNNTFTGWKLKTACGGGTFVLLARTVPAETVPKFVTREADGTLKFTEEYDTPLGWAHGDRIDRLVIVSWVQQDRQIWNLTEADVAKMDPEELAAQVPKKPFMLQNLASKRFLLQEKPPLDEEAAKTDPLNSNMASLPNKEKMPEPFKNDTESGHALTIIQKKQWRRAFWQGVEKAGSTYLQGEMMRADGQSVPTFNYLSANPDKGFDMIKHLRAEDLSDDCNDRWSFVHQGRGYEIKTDCEKAKYLVAENNGDGPVTFHDSPYPGPEGKWNLIFAKAPPPEPPANEEVEPPAATLPKEVPIEVEEEAVKDPETSGAAMEMVNEGGRQGKYLTSRLLWLSVGEEAELVGLRAAQSPFFEGLAWSAAAVAGLASVRRAVRAMAGRAWDGGHQIKMAAMGRLILRAVPGAHGGNAMGMQQQQPDMAPKVNAFRNFCLQIVDQLCIEFEREVTQMSKDILLYRGELARCADLLAFQLGKEKEYHNMLENIAGNSNMLAGKAAEVGQKHGAHDVTKQQMHQLLEEMFAGGKGALADSFGGLDEHRQLAEKHLMSSAELQNQSQAVAKELDNILQTLNQPPVSYRDAPVMMGPSQMQGPSRPQSFGGPPMGGMALPNGPRFNLPNAPSPGGSPQYSPPGRGAGMGTMPRRGGGMGSPGGQLA</sequence>
<accession>A0ABP0L355</accession>
<evidence type="ECO:0000256" key="1">
    <source>
        <dbReference type="SAM" id="MobiDB-lite"/>
    </source>
</evidence>
<feature type="region of interest" description="Disordered" evidence="1">
    <location>
        <begin position="727"/>
        <end position="798"/>
    </location>
</feature>
<feature type="compositionally biased region" description="Low complexity" evidence="1">
    <location>
        <begin position="764"/>
        <end position="775"/>
    </location>
</feature>
<reference evidence="2 3" key="1">
    <citation type="submission" date="2024-02" db="EMBL/GenBank/DDBJ databases">
        <authorList>
            <person name="Chen Y."/>
            <person name="Shah S."/>
            <person name="Dougan E. K."/>
            <person name="Thang M."/>
            <person name="Chan C."/>
        </authorList>
    </citation>
    <scope>NUCLEOTIDE SEQUENCE [LARGE SCALE GENOMIC DNA]</scope>
</reference>
<name>A0ABP0L355_9DINO</name>
<keyword evidence="3" id="KW-1185">Reference proteome</keyword>
<evidence type="ECO:0000313" key="3">
    <source>
        <dbReference type="Proteomes" id="UP001642464"/>
    </source>
</evidence>
<protein>
    <submittedName>
        <fullName evidence="2">Uncharacterized protein</fullName>
    </submittedName>
</protein>
<feature type="compositionally biased region" description="Polar residues" evidence="1">
    <location>
        <begin position="730"/>
        <end position="739"/>
    </location>
</feature>
<gene>
    <name evidence="2" type="ORF">SCF082_LOCUS20286</name>
</gene>
<dbReference type="Proteomes" id="UP001642464">
    <property type="component" value="Unassembled WGS sequence"/>
</dbReference>